<dbReference type="EMBL" id="BK015787">
    <property type="protein sequence ID" value="DAE24908.1"/>
    <property type="molecule type" value="Genomic_DNA"/>
</dbReference>
<evidence type="ECO:0000259" key="1">
    <source>
        <dbReference type="Pfam" id="PF18406"/>
    </source>
</evidence>
<accession>A0A8S5R1U6</accession>
<feature type="domain" description="YubB ferredoxin-like" evidence="1">
    <location>
        <begin position="83"/>
        <end position="141"/>
    </location>
</feature>
<dbReference type="InterPro" id="IPR041329">
    <property type="entry name" value="YubB_C"/>
</dbReference>
<proteinExistence type="predicted"/>
<organism evidence="2">
    <name type="scientific">Siphoviridae sp. cttJO12</name>
    <dbReference type="NCBI Taxonomy" id="2826492"/>
    <lineage>
        <taxon>Viruses</taxon>
        <taxon>Duplodnaviria</taxon>
        <taxon>Heunggongvirae</taxon>
        <taxon>Uroviricota</taxon>
        <taxon>Caudoviricetes</taxon>
    </lineage>
</organism>
<name>A0A8S5R1U6_9CAUD</name>
<sequence>MPNWCEGNIKIRGKKKDVIEFLENEILKMYMTNLFEEPKAENIKMEHNGFSYVYELEGDKNYLYLKDSARCFIEQNIIEIYIYSDSNKAPTYLTLNIKQAWGIDEKLFKKLSKKYNLDFNIYASEKGMEFEQYITIIDGKITRNETKKYDDFYFEAINPELGG</sequence>
<reference evidence="2" key="1">
    <citation type="journal article" date="2021" name="Proc. Natl. Acad. Sci. U.S.A.">
        <title>A Catalog of Tens of Thousands of Viruses from Human Metagenomes Reveals Hidden Associations with Chronic Diseases.</title>
        <authorList>
            <person name="Tisza M.J."/>
            <person name="Buck C.B."/>
        </authorList>
    </citation>
    <scope>NUCLEOTIDE SEQUENCE</scope>
    <source>
        <strain evidence="2">CttJO12</strain>
    </source>
</reference>
<protein>
    <submittedName>
        <fullName evidence="2">Ferredoxin-like domain in Api92-like protein</fullName>
    </submittedName>
</protein>
<evidence type="ECO:0000313" key="2">
    <source>
        <dbReference type="EMBL" id="DAE24908.1"/>
    </source>
</evidence>
<dbReference type="Pfam" id="PF18406">
    <property type="entry name" value="DUF1281_C"/>
    <property type="match status" value="1"/>
</dbReference>